<comment type="caution">
    <text evidence="1">The sequence shown here is derived from an EMBL/GenBank/DDBJ whole genome shotgun (WGS) entry which is preliminary data.</text>
</comment>
<dbReference type="PANTHER" id="PTHR23032:SF13">
    <property type="entry name" value="BRO1 DOMAIN-CONTAINING PROTEIN BROX"/>
    <property type="match status" value="1"/>
</dbReference>
<reference evidence="1 2" key="1">
    <citation type="submission" date="2021-06" db="EMBL/GenBank/DDBJ databases">
        <authorList>
            <person name="Palmer J.M."/>
        </authorList>
    </citation>
    <scope>NUCLEOTIDE SEQUENCE [LARGE SCALE GENOMIC DNA]</scope>
    <source>
        <strain evidence="2">if_2019</strain>
        <tissue evidence="1">Muscle</tissue>
    </source>
</reference>
<sequence length="174" mass="19485">RHVIRPSLLIGQPLLRVYFRKLVSCQCQTFETTKALNYGGALTAFPLNPLKATAPVSFNFYGVAGSPAANKICNDLRTTRLRLLEMFTDSTCTPEIMKNSSDAYFSLLQGFIMSLDGTTQENKMRFIQNFKWTDTLQGNIPSAQQDAVFELVSMAFNVAIWHTKFASKLAGKEK</sequence>
<dbReference type="InterPro" id="IPR038898">
    <property type="entry name" value="BROX"/>
</dbReference>
<dbReference type="PANTHER" id="PTHR23032">
    <property type="entry name" value="BRO1 DOMAIN-CONTAINING PROTEIN BROX"/>
    <property type="match status" value="1"/>
</dbReference>
<evidence type="ECO:0000313" key="1">
    <source>
        <dbReference type="EMBL" id="MEQ2238393.1"/>
    </source>
</evidence>
<dbReference type="EMBL" id="JAHRIQ010051711">
    <property type="protein sequence ID" value="MEQ2238393.1"/>
    <property type="molecule type" value="Genomic_DNA"/>
</dbReference>
<keyword evidence="2" id="KW-1185">Reference proteome</keyword>
<dbReference type="Gene3D" id="1.25.40.280">
    <property type="entry name" value="alix/aip1 like domains"/>
    <property type="match status" value="1"/>
</dbReference>
<dbReference type="Proteomes" id="UP001482620">
    <property type="component" value="Unassembled WGS sequence"/>
</dbReference>
<organism evidence="1 2">
    <name type="scientific">Ilyodon furcidens</name>
    <name type="common">goldbreast splitfin</name>
    <dbReference type="NCBI Taxonomy" id="33524"/>
    <lineage>
        <taxon>Eukaryota</taxon>
        <taxon>Metazoa</taxon>
        <taxon>Chordata</taxon>
        <taxon>Craniata</taxon>
        <taxon>Vertebrata</taxon>
        <taxon>Euteleostomi</taxon>
        <taxon>Actinopterygii</taxon>
        <taxon>Neopterygii</taxon>
        <taxon>Teleostei</taxon>
        <taxon>Neoteleostei</taxon>
        <taxon>Acanthomorphata</taxon>
        <taxon>Ovalentaria</taxon>
        <taxon>Atherinomorphae</taxon>
        <taxon>Cyprinodontiformes</taxon>
        <taxon>Goodeidae</taxon>
        <taxon>Ilyodon</taxon>
    </lineage>
</organism>
<evidence type="ECO:0000313" key="2">
    <source>
        <dbReference type="Proteomes" id="UP001482620"/>
    </source>
</evidence>
<accession>A0ABV0U2I7</accession>
<dbReference type="InterPro" id="IPR038499">
    <property type="entry name" value="BRO1_sf"/>
</dbReference>
<protein>
    <submittedName>
        <fullName evidence="1">Uncharacterized protein</fullName>
    </submittedName>
</protein>
<feature type="non-terminal residue" evidence="1">
    <location>
        <position position="1"/>
    </location>
</feature>
<proteinExistence type="predicted"/>
<gene>
    <name evidence="1" type="ORF">ILYODFUR_032686</name>
</gene>
<name>A0ABV0U2I7_9TELE</name>